<proteinExistence type="predicted"/>
<dbReference type="Proteomes" id="UP000069205">
    <property type="component" value="Chromosome"/>
</dbReference>
<protein>
    <submittedName>
        <fullName evidence="1">Uncharacterized protein</fullName>
    </submittedName>
</protein>
<accession>A0A0K2GCQ0</accession>
<keyword evidence="2" id="KW-1185">Reference proteome</keyword>
<dbReference type="PATRIC" id="fig|42253.5.peg.2189"/>
<evidence type="ECO:0000313" key="1">
    <source>
        <dbReference type="EMBL" id="ALA58639.1"/>
    </source>
</evidence>
<sequence>MRAISSGAWRGAGRCWWASGPASSCSRWLSIGRRRRNPVFPRPHRFLYFWAPWWAQPVSSWDSRANDPRRAGHGTRFQGQTIYLARQESAGEIKTLFLWIGKEMTVNGLLRGD</sequence>
<organism evidence="1 2">
    <name type="scientific">Nitrospira moscoviensis</name>
    <dbReference type="NCBI Taxonomy" id="42253"/>
    <lineage>
        <taxon>Bacteria</taxon>
        <taxon>Pseudomonadati</taxon>
        <taxon>Nitrospirota</taxon>
        <taxon>Nitrospiria</taxon>
        <taxon>Nitrospirales</taxon>
        <taxon>Nitrospiraceae</taxon>
        <taxon>Nitrospira</taxon>
    </lineage>
</organism>
<dbReference type="KEGG" id="nmv:NITMOv2_2223"/>
<dbReference type="EMBL" id="CP011801">
    <property type="protein sequence ID" value="ALA58639.1"/>
    <property type="molecule type" value="Genomic_DNA"/>
</dbReference>
<dbReference type="STRING" id="42253.NITMOv2_2223"/>
<reference evidence="1 2" key="1">
    <citation type="journal article" date="2015" name="Proc. Natl. Acad. Sci. U.S.A.">
        <title>Expanded metabolic versatility of ubiquitous nitrite-oxidizing bacteria from the genus Nitrospira.</title>
        <authorList>
            <person name="Koch H."/>
            <person name="Lucker S."/>
            <person name="Albertsen M."/>
            <person name="Kitzinger K."/>
            <person name="Herbold C."/>
            <person name="Spieck E."/>
            <person name="Nielsen P.H."/>
            <person name="Wagner M."/>
            <person name="Daims H."/>
        </authorList>
    </citation>
    <scope>NUCLEOTIDE SEQUENCE [LARGE SCALE GENOMIC DNA]</scope>
    <source>
        <strain evidence="1 2">NSP M-1</strain>
    </source>
</reference>
<gene>
    <name evidence="1" type="ORF">NITMOv2_2223</name>
</gene>
<evidence type="ECO:0000313" key="2">
    <source>
        <dbReference type="Proteomes" id="UP000069205"/>
    </source>
</evidence>
<name>A0A0K2GCQ0_NITMO</name>
<dbReference type="AlphaFoldDB" id="A0A0K2GCQ0"/>